<evidence type="ECO:0000313" key="4">
    <source>
        <dbReference type="WBParaSite" id="HPLM_0001583901-mRNA-1"/>
    </source>
</evidence>
<dbReference type="OMA" id="IHEVHRT"/>
<dbReference type="AlphaFoldDB" id="A0A0N4WVV2"/>
<dbReference type="EMBL" id="UZAF01019144">
    <property type="protein sequence ID" value="VDO57994.1"/>
    <property type="molecule type" value="Genomic_DNA"/>
</dbReference>
<dbReference type="Proteomes" id="UP000268014">
    <property type="component" value="Unassembled WGS sequence"/>
</dbReference>
<feature type="region of interest" description="Disordered" evidence="1">
    <location>
        <begin position="165"/>
        <end position="239"/>
    </location>
</feature>
<proteinExistence type="predicted"/>
<name>A0A0N4WVV2_HAEPC</name>
<evidence type="ECO:0000256" key="1">
    <source>
        <dbReference type="SAM" id="MobiDB-lite"/>
    </source>
</evidence>
<protein>
    <submittedName>
        <fullName evidence="4">Amyloid beta A4 precursor protein-binding family B member 1</fullName>
    </submittedName>
</protein>
<dbReference type="STRING" id="6290.A0A0N4WVV2"/>
<evidence type="ECO:0000313" key="3">
    <source>
        <dbReference type="Proteomes" id="UP000268014"/>
    </source>
</evidence>
<sequence>MNGIKWLQQLVCELTAVFQMKIVQVERKEKNVLQRRQDKSRCIVKSAGVTFKHRRNFFCIQDDACWQTQHRVPPEVQPPQIGKISIPEFNDLHEVHKTVIVNKPQSYQKPKWNEFPEEVTPEIGAAPKVHTQEWNPVNQVRIYFFGFQEQNEVVKSTGWQRDSKIDRVWPPPEGETITSVYSGPQHMRPVQWPPAESEEHAQQQVEVLQKHIPAKKMEYQWPPPPPVYQGDSETNGFSA</sequence>
<organism evidence="4">
    <name type="scientific">Haemonchus placei</name>
    <name type="common">Barber's pole worm</name>
    <dbReference type="NCBI Taxonomy" id="6290"/>
    <lineage>
        <taxon>Eukaryota</taxon>
        <taxon>Metazoa</taxon>
        <taxon>Ecdysozoa</taxon>
        <taxon>Nematoda</taxon>
        <taxon>Chromadorea</taxon>
        <taxon>Rhabditida</taxon>
        <taxon>Rhabditina</taxon>
        <taxon>Rhabditomorpha</taxon>
        <taxon>Strongyloidea</taxon>
        <taxon>Trichostrongylidae</taxon>
        <taxon>Haemonchus</taxon>
    </lineage>
</organism>
<dbReference type="OrthoDB" id="5875553at2759"/>
<keyword evidence="3" id="KW-1185">Reference proteome</keyword>
<evidence type="ECO:0000313" key="2">
    <source>
        <dbReference type="EMBL" id="VDO57994.1"/>
    </source>
</evidence>
<dbReference type="WBParaSite" id="HPLM_0001583901-mRNA-1">
    <property type="protein sequence ID" value="HPLM_0001583901-mRNA-1"/>
    <property type="gene ID" value="HPLM_0001583901"/>
</dbReference>
<gene>
    <name evidence="2" type="ORF">HPLM_LOCUS15831</name>
</gene>
<reference evidence="2 3" key="2">
    <citation type="submission" date="2018-11" db="EMBL/GenBank/DDBJ databases">
        <authorList>
            <consortium name="Pathogen Informatics"/>
        </authorList>
    </citation>
    <scope>NUCLEOTIDE SEQUENCE [LARGE SCALE GENOMIC DNA]</scope>
    <source>
        <strain evidence="2 3">MHpl1</strain>
    </source>
</reference>
<reference evidence="4" key="1">
    <citation type="submission" date="2017-02" db="UniProtKB">
        <authorList>
            <consortium name="WormBaseParasite"/>
        </authorList>
    </citation>
    <scope>IDENTIFICATION</scope>
</reference>
<accession>A0A0N4WVV2</accession>